<comment type="cofactor">
    <cofactor evidence="1 11">
        <name>FAD</name>
        <dbReference type="ChEBI" id="CHEBI:57692"/>
    </cofactor>
</comment>
<evidence type="ECO:0000256" key="2">
    <source>
        <dbReference type="ARBA" id="ARBA00004370"/>
    </source>
</evidence>
<dbReference type="STRING" id="133385.A0A2T9Z0N2"/>
<keyword evidence="11" id="KW-0496">Mitochondrion</keyword>
<dbReference type="InterPro" id="IPR006094">
    <property type="entry name" value="Oxid_FAD_bind_N"/>
</dbReference>
<evidence type="ECO:0000313" key="14">
    <source>
        <dbReference type="Proteomes" id="UP000245383"/>
    </source>
</evidence>
<dbReference type="PROSITE" id="PS51387">
    <property type="entry name" value="FAD_PCMH"/>
    <property type="match status" value="1"/>
</dbReference>
<keyword evidence="9" id="KW-0472">Membrane</keyword>
<dbReference type="PANTHER" id="PTHR43762">
    <property type="entry name" value="L-GULONOLACTONE OXIDASE"/>
    <property type="match status" value="1"/>
</dbReference>
<accession>A0A2T9Z0N2</accession>
<dbReference type="Proteomes" id="UP000245383">
    <property type="component" value="Unassembled WGS sequence"/>
</dbReference>
<comment type="caution">
    <text evidence="13">The sequence shown here is derived from an EMBL/GenBank/DDBJ whole genome shotgun (WGS) entry which is preliminary data.</text>
</comment>
<evidence type="ECO:0000256" key="6">
    <source>
        <dbReference type="ARBA" id="ARBA00022630"/>
    </source>
</evidence>
<dbReference type="Pfam" id="PF04030">
    <property type="entry name" value="ALO"/>
    <property type="match status" value="1"/>
</dbReference>
<dbReference type="EMBL" id="MBFR01000002">
    <property type="protein sequence ID" value="PVU98162.1"/>
    <property type="molecule type" value="Genomic_DNA"/>
</dbReference>
<reference evidence="13 14" key="1">
    <citation type="journal article" date="2018" name="MBio">
        <title>Comparative Genomics Reveals the Core Gene Toolbox for the Fungus-Insect Symbiosis.</title>
        <authorList>
            <person name="Wang Y."/>
            <person name="Stata M."/>
            <person name="Wang W."/>
            <person name="Stajich J.E."/>
            <person name="White M.M."/>
            <person name="Moncalvo J.M."/>
        </authorList>
    </citation>
    <scope>NUCLEOTIDE SEQUENCE [LARGE SCALE GENOMIC DNA]</scope>
    <source>
        <strain evidence="13 14">SWE-8-4</strain>
    </source>
</reference>
<dbReference type="InterPro" id="IPR016166">
    <property type="entry name" value="FAD-bd_PCMH"/>
</dbReference>
<comment type="pathway">
    <text evidence="3 11">Cofactor biosynthesis; D-erythroascorbate biosynthesis; dehydro-D-arabinono-1,4-lactone from D-arabinose: step 2/2.</text>
</comment>
<evidence type="ECO:0000256" key="10">
    <source>
        <dbReference type="ARBA" id="ARBA00033418"/>
    </source>
</evidence>
<dbReference type="GO" id="GO:0071949">
    <property type="term" value="F:FAD binding"/>
    <property type="evidence" value="ECO:0007669"/>
    <property type="project" value="UniProtKB-UniRule"/>
</dbReference>
<evidence type="ECO:0000256" key="9">
    <source>
        <dbReference type="ARBA" id="ARBA00023136"/>
    </source>
</evidence>
<dbReference type="InterPro" id="IPR016171">
    <property type="entry name" value="Vanillyl_alc_oxidase_C-sub2"/>
</dbReference>
<sequence>MDFDFNGLPKQDIDAINSMLPKDHKKNFVFENWSKTFTCAPKLYLAPHNENQIIWIVNFAREHGLNLKAIGSKLSPSDIACTDGIMITMENFKRVLHVDHVHSRITVEAGLTLHELHEILTFWGLSFSSIGSVSEQTISGAISTAVHGTGINYGCFSSIVKDLCIIDGLGRRHYCSSVANKDLFDAARCSLGALGIITQLTLQCEPSFRLKAVQVPKKLDDILDNLSSTLASAEHVRFWWFPYTDDTVLWKANRTIEPKNPLKESFLTDKLYGFHYYQFQLFLSRMAPNRIPAITKEHYKNRFNKKIEWVDDSHKVFNFDCLFPQYVDEWAIPIENTAPVLRYLRKWINEEHAKKDGVRVHFPVEVRFVQEDDVWLSPCYKQAICYIGVIMYRPYHLPVPYKKYWKAYEDIVRSFGGRPHWAKAHQMYYDDFAEQIPKFGEFQALRNACDPNNIFLNDYLKRHIVPPGIANSKAISAKADTLTSYQISKL</sequence>
<evidence type="ECO:0000313" key="13">
    <source>
        <dbReference type="EMBL" id="PVU98162.1"/>
    </source>
</evidence>
<evidence type="ECO:0000259" key="12">
    <source>
        <dbReference type="PROSITE" id="PS51387"/>
    </source>
</evidence>
<evidence type="ECO:0000256" key="7">
    <source>
        <dbReference type="ARBA" id="ARBA00022827"/>
    </source>
</evidence>
<name>A0A2T9Z0N2_9FUNG</name>
<dbReference type="Gene3D" id="1.10.45.10">
    <property type="entry name" value="Vanillyl-alcohol Oxidase, Chain A, domain 4"/>
    <property type="match status" value="1"/>
</dbReference>
<dbReference type="AlphaFoldDB" id="A0A2T9Z0N2"/>
<dbReference type="PIRSF" id="PIRSF000136">
    <property type="entry name" value="LGO_GLO"/>
    <property type="match status" value="1"/>
</dbReference>
<keyword evidence="14" id="KW-1185">Reference proteome</keyword>
<evidence type="ECO:0000256" key="8">
    <source>
        <dbReference type="ARBA" id="ARBA00023002"/>
    </source>
</evidence>
<dbReference type="EC" id="1.1.3.37" evidence="5 11"/>
<dbReference type="SUPFAM" id="SSF56176">
    <property type="entry name" value="FAD-binding/transporter-associated domain-like"/>
    <property type="match status" value="1"/>
</dbReference>
<dbReference type="InterPro" id="IPR010031">
    <property type="entry name" value="FAD_lactone_oxidase-like"/>
</dbReference>
<dbReference type="Gene3D" id="3.30.465.10">
    <property type="match status" value="1"/>
</dbReference>
<dbReference type="Gene3D" id="3.30.43.10">
    <property type="entry name" value="Uridine Diphospho-n-acetylenolpyruvylglucosamine Reductase, domain 2"/>
    <property type="match status" value="1"/>
</dbReference>
<dbReference type="InterPro" id="IPR030654">
    <property type="entry name" value="Sugar_lactone_oxidase"/>
</dbReference>
<feature type="domain" description="FAD-binding PCMH-type" evidence="12">
    <location>
        <begin position="37"/>
        <end position="207"/>
    </location>
</feature>
<dbReference type="UniPathway" id="UPA00771">
    <property type="reaction ID" value="UER00766"/>
</dbReference>
<dbReference type="OrthoDB" id="610608at2759"/>
<keyword evidence="6 11" id="KW-0285">Flavoprotein</keyword>
<dbReference type="InterPro" id="IPR016169">
    <property type="entry name" value="FAD-bd_PCMH_sub2"/>
</dbReference>
<dbReference type="InterPro" id="IPR007173">
    <property type="entry name" value="ALO_C"/>
</dbReference>
<dbReference type="Pfam" id="PF01565">
    <property type="entry name" value="FAD_binding_4"/>
    <property type="match status" value="1"/>
</dbReference>
<evidence type="ECO:0000256" key="11">
    <source>
        <dbReference type="RuleBase" id="RU367158"/>
    </source>
</evidence>
<evidence type="ECO:0000256" key="5">
    <source>
        <dbReference type="ARBA" id="ARBA00013136"/>
    </source>
</evidence>
<comment type="subcellular location">
    <subcellularLocation>
        <location evidence="2">Membrane</location>
    </subcellularLocation>
    <subcellularLocation>
        <location evidence="11">Mitochondrion membrane</location>
    </subcellularLocation>
</comment>
<dbReference type="Gene3D" id="3.30.70.2520">
    <property type="match status" value="1"/>
</dbReference>
<dbReference type="PANTHER" id="PTHR43762:SF1">
    <property type="entry name" value="D-ARABINONO-1,4-LACTONE OXIDASE"/>
    <property type="match status" value="1"/>
</dbReference>
<organism evidence="13 14">
    <name type="scientific">Smittium simulii</name>
    <dbReference type="NCBI Taxonomy" id="133385"/>
    <lineage>
        <taxon>Eukaryota</taxon>
        <taxon>Fungi</taxon>
        <taxon>Fungi incertae sedis</taxon>
        <taxon>Zoopagomycota</taxon>
        <taxon>Kickxellomycotina</taxon>
        <taxon>Harpellomycetes</taxon>
        <taxon>Harpellales</taxon>
        <taxon>Legeriomycetaceae</taxon>
        <taxon>Smittium</taxon>
    </lineage>
</organism>
<keyword evidence="7 11" id="KW-0274">FAD</keyword>
<protein>
    <recommendedName>
        <fullName evidence="5 11">D-arabinono-1,4-lactone oxidase</fullName>
        <shortName evidence="11">ALO</shortName>
        <ecNumber evidence="5 11">1.1.3.37</ecNumber>
    </recommendedName>
    <alternativeName>
        <fullName evidence="10 11">L-galactono-gamma-lactone oxidase</fullName>
    </alternativeName>
</protein>
<comment type="similarity">
    <text evidence="4 11">Belongs to the oxygen-dependent FAD-linked oxidoreductase family.</text>
</comment>
<dbReference type="GO" id="GO:0003885">
    <property type="term" value="F:D-arabinono-1,4-lactone oxidase activity"/>
    <property type="evidence" value="ECO:0007669"/>
    <property type="project" value="UniProtKB-UniRule"/>
</dbReference>
<dbReference type="GO" id="GO:0031966">
    <property type="term" value="C:mitochondrial membrane"/>
    <property type="evidence" value="ECO:0007669"/>
    <property type="project" value="UniProtKB-SubCell"/>
</dbReference>
<dbReference type="NCBIfam" id="TIGR01678">
    <property type="entry name" value="FAD_lactone_ox"/>
    <property type="match status" value="1"/>
</dbReference>
<keyword evidence="8 11" id="KW-0560">Oxidoreductase</keyword>
<evidence type="ECO:0000256" key="1">
    <source>
        <dbReference type="ARBA" id="ARBA00001974"/>
    </source>
</evidence>
<gene>
    <name evidence="13" type="ORF">BB561_000058</name>
</gene>
<evidence type="ECO:0000256" key="3">
    <source>
        <dbReference type="ARBA" id="ARBA00005083"/>
    </source>
</evidence>
<comment type="catalytic activity">
    <reaction evidence="11">
        <text>D-arabinono-1,4-lactone + O2 = dehydro-D-arabinono-1,4-lactone + H2O2 + H(+)</text>
        <dbReference type="Rhea" id="RHEA:23756"/>
        <dbReference type="ChEBI" id="CHEBI:15378"/>
        <dbReference type="ChEBI" id="CHEBI:15379"/>
        <dbReference type="ChEBI" id="CHEBI:16240"/>
        <dbReference type="ChEBI" id="CHEBI:16292"/>
        <dbReference type="ChEBI" id="CHEBI:58277"/>
        <dbReference type="EC" id="1.1.3.37"/>
    </reaction>
</comment>
<proteinExistence type="inferred from homology"/>
<dbReference type="InterPro" id="IPR016167">
    <property type="entry name" value="FAD-bd_PCMH_sub1"/>
</dbReference>
<dbReference type="InterPro" id="IPR036318">
    <property type="entry name" value="FAD-bd_PCMH-like_sf"/>
</dbReference>
<evidence type="ECO:0000256" key="4">
    <source>
        <dbReference type="ARBA" id="ARBA00005466"/>
    </source>
</evidence>